<keyword evidence="12" id="KW-1185">Reference proteome</keyword>
<keyword evidence="4" id="KW-0808">Transferase</keyword>
<comment type="caution">
    <text evidence="11">The sequence shown here is derived from an EMBL/GenBank/DDBJ whole genome shotgun (WGS) entry which is preliminary data.</text>
</comment>
<reference evidence="11 12" key="1">
    <citation type="submission" date="2018-10" db="EMBL/GenBank/DDBJ databases">
        <title>Sequencing the genomes of 1000 actinobacteria strains.</title>
        <authorList>
            <person name="Klenk H.-P."/>
        </authorList>
    </citation>
    <scope>NUCLEOTIDE SEQUENCE [LARGE SCALE GENOMIC DNA]</scope>
    <source>
        <strain evidence="11 12">DSM 45175</strain>
    </source>
</reference>
<evidence type="ECO:0000256" key="3">
    <source>
        <dbReference type="ARBA" id="ARBA00022553"/>
    </source>
</evidence>
<evidence type="ECO:0000256" key="9">
    <source>
        <dbReference type="SAM" id="Phobius"/>
    </source>
</evidence>
<keyword evidence="8" id="KW-0902">Two-component regulatory system</keyword>
<evidence type="ECO:0000313" key="12">
    <source>
        <dbReference type="Proteomes" id="UP000277671"/>
    </source>
</evidence>
<keyword evidence="9" id="KW-0472">Membrane</keyword>
<protein>
    <recommendedName>
        <fullName evidence="2">histidine kinase</fullName>
        <ecNumber evidence="2">2.7.13.3</ecNumber>
    </recommendedName>
</protein>
<organism evidence="11 12">
    <name type="scientific">Micromonospora pisi</name>
    <dbReference type="NCBI Taxonomy" id="589240"/>
    <lineage>
        <taxon>Bacteria</taxon>
        <taxon>Bacillati</taxon>
        <taxon>Actinomycetota</taxon>
        <taxon>Actinomycetes</taxon>
        <taxon>Micromonosporales</taxon>
        <taxon>Micromonosporaceae</taxon>
        <taxon>Micromonospora</taxon>
    </lineage>
</organism>
<evidence type="ECO:0000256" key="1">
    <source>
        <dbReference type="ARBA" id="ARBA00000085"/>
    </source>
</evidence>
<dbReference type="CDD" id="cd16917">
    <property type="entry name" value="HATPase_UhpB-NarQ-NarX-like"/>
    <property type="match status" value="1"/>
</dbReference>
<dbReference type="EC" id="2.7.13.3" evidence="2"/>
<feature type="domain" description="Signal transduction histidine kinase subgroup 3 dimerisation and phosphoacceptor" evidence="10">
    <location>
        <begin position="192"/>
        <end position="257"/>
    </location>
</feature>
<dbReference type="Proteomes" id="UP000277671">
    <property type="component" value="Unassembled WGS sequence"/>
</dbReference>
<dbReference type="InterPro" id="IPR011712">
    <property type="entry name" value="Sig_transdc_His_kin_sub3_dim/P"/>
</dbReference>
<dbReference type="EMBL" id="RBKT01000001">
    <property type="protein sequence ID" value="RKR91874.1"/>
    <property type="molecule type" value="Genomic_DNA"/>
</dbReference>
<dbReference type="GO" id="GO:0000155">
    <property type="term" value="F:phosphorelay sensor kinase activity"/>
    <property type="evidence" value="ECO:0007669"/>
    <property type="project" value="InterPro"/>
</dbReference>
<evidence type="ECO:0000256" key="2">
    <source>
        <dbReference type="ARBA" id="ARBA00012438"/>
    </source>
</evidence>
<comment type="catalytic activity">
    <reaction evidence="1">
        <text>ATP + protein L-histidine = ADP + protein N-phospho-L-histidine.</text>
        <dbReference type="EC" id="2.7.13.3"/>
    </reaction>
</comment>
<dbReference type="AlphaFoldDB" id="A0A495JU32"/>
<feature type="transmembrane region" description="Helical" evidence="9">
    <location>
        <begin position="113"/>
        <end position="131"/>
    </location>
</feature>
<dbReference type="SUPFAM" id="SSF55874">
    <property type="entry name" value="ATPase domain of HSP90 chaperone/DNA topoisomerase II/histidine kinase"/>
    <property type="match status" value="1"/>
</dbReference>
<dbReference type="PANTHER" id="PTHR24421:SF10">
    <property type="entry name" value="NITRATE_NITRITE SENSOR PROTEIN NARQ"/>
    <property type="match status" value="1"/>
</dbReference>
<accession>A0A495JU32</accession>
<evidence type="ECO:0000256" key="6">
    <source>
        <dbReference type="ARBA" id="ARBA00022777"/>
    </source>
</evidence>
<dbReference type="GO" id="GO:0005524">
    <property type="term" value="F:ATP binding"/>
    <property type="evidence" value="ECO:0007669"/>
    <property type="project" value="UniProtKB-KW"/>
</dbReference>
<dbReference type="InterPro" id="IPR050482">
    <property type="entry name" value="Sensor_HK_TwoCompSys"/>
</dbReference>
<keyword evidence="3" id="KW-0597">Phosphoprotein</keyword>
<evidence type="ECO:0000256" key="7">
    <source>
        <dbReference type="ARBA" id="ARBA00022840"/>
    </source>
</evidence>
<name>A0A495JU32_9ACTN</name>
<evidence type="ECO:0000256" key="5">
    <source>
        <dbReference type="ARBA" id="ARBA00022741"/>
    </source>
</evidence>
<gene>
    <name evidence="11" type="ORF">BDK92_6302</name>
</gene>
<dbReference type="Pfam" id="PF07730">
    <property type="entry name" value="HisKA_3"/>
    <property type="match status" value="1"/>
</dbReference>
<keyword evidence="9" id="KW-0812">Transmembrane</keyword>
<proteinExistence type="predicted"/>
<dbReference type="Gene3D" id="1.20.5.1930">
    <property type="match status" value="1"/>
</dbReference>
<evidence type="ECO:0000256" key="4">
    <source>
        <dbReference type="ARBA" id="ARBA00022679"/>
    </source>
</evidence>
<evidence type="ECO:0000259" key="10">
    <source>
        <dbReference type="Pfam" id="PF07730"/>
    </source>
</evidence>
<dbReference type="RefSeq" id="WP_246017346.1">
    <property type="nucleotide sequence ID" value="NZ_RBKT01000001.1"/>
</dbReference>
<keyword evidence="6 11" id="KW-0418">Kinase</keyword>
<feature type="transmembrane region" description="Helical" evidence="9">
    <location>
        <begin position="143"/>
        <end position="163"/>
    </location>
</feature>
<feature type="transmembrane region" description="Helical" evidence="9">
    <location>
        <begin position="78"/>
        <end position="106"/>
    </location>
</feature>
<dbReference type="GO" id="GO:0046983">
    <property type="term" value="F:protein dimerization activity"/>
    <property type="evidence" value="ECO:0007669"/>
    <property type="project" value="InterPro"/>
</dbReference>
<evidence type="ECO:0000256" key="8">
    <source>
        <dbReference type="ARBA" id="ARBA00023012"/>
    </source>
</evidence>
<keyword evidence="7" id="KW-0067">ATP-binding</keyword>
<dbReference type="Gene3D" id="3.30.565.10">
    <property type="entry name" value="Histidine kinase-like ATPase, C-terminal domain"/>
    <property type="match status" value="1"/>
</dbReference>
<evidence type="ECO:0000313" key="11">
    <source>
        <dbReference type="EMBL" id="RKR91874.1"/>
    </source>
</evidence>
<dbReference type="InterPro" id="IPR036890">
    <property type="entry name" value="HATPase_C_sf"/>
</dbReference>
<sequence length="394" mass="41878">MSALLFALLVPEPTGSSRSARRNRLADGIAIGLACGYGALMVPLGDATAPGAALPWPVDVGIGTLCAFALAVRRRWPLRLALVLLPFGAVSVMATGAITVALFTVAIRCRAPVVLLLGAVNVLTGVVYFLLQDHPPYPLWLDVVMRLVISAAAAGWGLFVQAYRRLARSLRDHATRVEAEQHLRVEQARLTERARIAREMHDVLAHRMSLVSLHAGALEVRIDARPEEVALAAGAIRASAHEALQELRTVVGVLREGAAGRPEPPQPGLTDLPDLVESARTTGMTVDYTCRVPPTAPSVVLGRTAYRFVQEGLTNARKHAPGAAVEVLLAGTPGEEFRITITNPCTGTSGAPVIPGAGMGLVGLGERVALAGGRVEYGVDRDTFRLRAWLPWPS</sequence>
<dbReference type="PANTHER" id="PTHR24421">
    <property type="entry name" value="NITRATE/NITRITE SENSOR PROTEIN NARX-RELATED"/>
    <property type="match status" value="1"/>
</dbReference>
<keyword evidence="9" id="KW-1133">Transmembrane helix</keyword>
<dbReference type="GO" id="GO:0016020">
    <property type="term" value="C:membrane"/>
    <property type="evidence" value="ECO:0007669"/>
    <property type="project" value="InterPro"/>
</dbReference>
<keyword evidence="5" id="KW-0547">Nucleotide-binding</keyword>